<proteinExistence type="predicted"/>
<evidence type="ECO:0000313" key="1">
    <source>
        <dbReference type="EMBL" id="PDQ17340.1"/>
    </source>
</evidence>
<name>A0A2A6F5V1_9HYPH</name>
<reference evidence="1 2" key="1">
    <citation type="submission" date="2017-09" db="EMBL/GenBank/DDBJ databases">
        <title>Mesorhizobum sanjuanii sp. nov. isolated from nodules of Lotus tenuis in saline-alkaline lowlands of Flooding Pampa.</title>
        <authorList>
            <person name="Sannazzaro A.I."/>
            <person name="Torres Tejerizo G.A."/>
            <person name="Fontana F."/>
            <person name="Cumpa Velazquez L.M."/>
            <person name="Hansen L."/>
            <person name="Pistorio M."/>
            <person name="Estrella M.J."/>
        </authorList>
    </citation>
    <scope>NUCLEOTIDE SEQUENCE [LARGE SCALE GENOMIC DNA]</scope>
    <source>
        <strain evidence="1 2">BSA136</strain>
    </source>
</reference>
<evidence type="ECO:0000313" key="2">
    <source>
        <dbReference type="Proteomes" id="UP000219182"/>
    </source>
</evidence>
<sequence length="170" mass="19295">MTAFLEGNEDPRTVLVAREIGAIFDADIVGWAGVHTAPPDYADDPDYLQLVRCNPRNALALGKVHGLLKSLIERRFPDFNEKSLETGEIARKSFLRRLRAYLQGDIEPIQVCRMASLIEQTYEYPHWLGDLYNACDWVDERTTREQASHLRDAIEQILADNGESQAYGSK</sequence>
<protein>
    <submittedName>
        <fullName evidence="1">Uncharacterized protein</fullName>
    </submittedName>
</protein>
<dbReference type="EMBL" id="NWQG01000272">
    <property type="protein sequence ID" value="PDQ17340.1"/>
    <property type="molecule type" value="Genomic_DNA"/>
</dbReference>
<keyword evidence="2" id="KW-1185">Reference proteome</keyword>
<dbReference type="AlphaFoldDB" id="A0A2A6F5V1"/>
<dbReference type="RefSeq" id="WP_097577303.1">
    <property type="nucleotide sequence ID" value="NZ_NWQG01000272.1"/>
</dbReference>
<gene>
    <name evidence="1" type="ORF">CN311_30525</name>
</gene>
<dbReference type="Proteomes" id="UP000219182">
    <property type="component" value="Unassembled WGS sequence"/>
</dbReference>
<organism evidence="1 2">
    <name type="scientific">Mesorhizobium sanjuanii</name>
    <dbReference type="NCBI Taxonomy" id="2037900"/>
    <lineage>
        <taxon>Bacteria</taxon>
        <taxon>Pseudomonadati</taxon>
        <taxon>Pseudomonadota</taxon>
        <taxon>Alphaproteobacteria</taxon>
        <taxon>Hyphomicrobiales</taxon>
        <taxon>Phyllobacteriaceae</taxon>
        <taxon>Mesorhizobium</taxon>
    </lineage>
</organism>
<accession>A0A2A6F5V1</accession>
<comment type="caution">
    <text evidence="1">The sequence shown here is derived from an EMBL/GenBank/DDBJ whole genome shotgun (WGS) entry which is preliminary data.</text>
</comment>